<comment type="caution">
    <text evidence="1">The sequence shown here is derived from an EMBL/GenBank/DDBJ whole genome shotgun (WGS) entry which is preliminary data.</text>
</comment>
<evidence type="ECO:0000313" key="2">
    <source>
        <dbReference type="Proteomes" id="UP000037696"/>
    </source>
</evidence>
<dbReference type="AlphaFoldDB" id="A0A0M9WB27"/>
<keyword evidence="2" id="KW-1185">Reference proteome</keyword>
<proteinExistence type="predicted"/>
<gene>
    <name evidence="1" type="ORF">ACN38_g11061</name>
</gene>
<name>A0A0M9WB27_9EURO</name>
<dbReference type="Proteomes" id="UP000037696">
    <property type="component" value="Unassembled WGS sequence"/>
</dbReference>
<accession>A0A0M9WB27</accession>
<evidence type="ECO:0000313" key="1">
    <source>
        <dbReference type="EMBL" id="KOS38135.1"/>
    </source>
</evidence>
<reference evidence="1 2" key="1">
    <citation type="submission" date="2015-08" db="EMBL/GenBank/DDBJ databases">
        <title>Genome sequencing of Penicillium nordicum.</title>
        <authorList>
            <person name="Nguyen H.D."/>
            <person name="Seifert K.A."/>
        </authorList>
    </citation>
    <scope>NUCLEOTIDE SEQUENCE [LARGE SCALE GENOMIC DNA]</scope>
    <source>
        <strain evidence="1 2">DAOMC 185683</strain>
    </source>
</reference>
<dbReference type="EMBL" id="LHQQ01000270">
    <property type="protein sequence ID" value="KOS38135.1"/>
    <property type="molecule type" value="Genomic_DNA"/>
</dbReference>
<organism evidence="1 2">
    <name type="scientific">Penicillium nordicum</name>
    <dbReference type="NCBI Taxonomy" id="229535"/>
    <lineage>
        <taxon>Eukaryota</taxon>
        <taxon>Fungi</taxon>
        <taxon>Dikarya</taxon>
        <taxon>Ascomycota</taxon>
        <taxon>Pezizomycotina</taxon>
        <taxon>Eurotiomycetes</taxon>
        <taxon>Eurotiomycetidae</taxon>
        <taxon>Eurotiales</taxon>
        <taxon>Aspergillaceae</taxon>
        <taxon>Penicillium</taxon>
    </lineage>
</organism>
<protein>
    <submittedName>
        <fullName evidence="1">Uncharacterized protein</fullName>
    </submittedName>
</protein>
<sequence>MEVWMEVGYDGKPGEERESNATGFMTANCVPLRKKGERRRGKEGEREETIVLSHRAIRLISSSSNKL</sequence>